<dbReference type="EMBL" id="BJXC01000001">
    <property type="protein sequence ID" value="GEM50527.1"/>
    <property type="molecule type" value="Genomic_DNA"/>
</dbReference>
<proteinExistence type="predicted"/>
<protein>
    <recommendedName>
        <fullName evidence="3">ParB/Sulfiredoxin domain-containing protein</fullName>
    </recommendedName>
</protein>
<evidence type="ECO:0000313" key="2">
    <source>
        <dbReference type="Proteomes" id="UP000321245"/>
    </source>
</evidence>
<dbReference type="STRING" id="1218108.GCA_000382425_00317"/>
<dbReference type="AlphaFoldDB" id="A0A511ND54"/>
<gene>
    <name evidence="1" type="ORF">EB1_03170</name>
</gene>
<keyword evidence="2" id="KW-1185">Reference proteome</keyword>
<sequence length="92" mass="10513">MIFGELDESYWYNDDKDVPTCRSISEHMRLVNKADLVYPIIICPDGKLVDGMHRVVKALLEGLTSIQAYHLPVLPEPDYIGVHPDDLPYDEI</sequence>
<accession>A0A511ND54</accession>
<reference evidence="1 2" key="1">
    <citation type="submission" date="2019-07" db="EMBL/GenBank/DDBJ databases">
        <title>Whole genome shotgun sequence of Empedobacter brevis NBRC 14943.</title>
        <authorList>
            <person name="Hosoyama A."/>
            <person name="Uohara A."/>
            <person name="Ohji S."/>
            <person name="Ichikawa N."/>
        </authorList>
    </citation>
    <scope>NUCLEOTIDE SEQUENCE [LARGE SCALE GENOMIC DNA]</scope>
    <source>
        <strain evidence="1 2">NBRC 14943</strain>
    </source>
</reference>
<name>A0A511ND54_9FLAO</name>
<evidence type="ECO:0008006" key="3">
    <source>
        <dbReference type="Google" id="ProtNLM"/>
    </source>
</evidence>
<dbReference type="Proteomes" id="UP000321245">
    <property type="component" value="Unassembled WGS sequence"/>
</dbReference>
<organism evidence="1 2">
    <name type="scientific">Empedobacter brevis NBRC 14943 = ATCC 43319</name>
    <dbReference type="NCBI Taxonomy" id="1218108"/>
    <lineage>
        <taxon>Bacteria</taxon>
        <taxon>Pseudomonadati</taxon>
        <taxon>Bacteroidota</taxon>
        <taxon>Flavobacteriia</taxon>
        <taxon>Flavobacteriales</taxon>
        <taxon>Weeksellaceae</taxon>
        <taxon>Empedobacter</taxon>
    </lineage>
</organism>
<comment type="caution">
    <text evidence="1">The sequence shown here is derived from an EMBL/GenBank/DDBJ whole genome shotgun (WGS) entry which is preliminary data.</text>
</comment>
<evidence type="ECO:0000313" key="1">
    <source>
        <dbReference type="EMBL" id="GEM50527.1"/>
    </source>
</evidence>